<dbReference type="RefSeq" id="WP_110130201.1">
    <property type="nucleotide sequence ID" value="NZ_QHJQ01000002.1"/>
</dbReference>
<feature type="transmembrane region" description="Helical" evidence="1">
    <location>
        <begin position="470"/>
        <end position="491"/>
    </location>
</feature>
<dbReference type="Proteomes" id="UP000247099">
    <property type="component" value="Unassembled WGS sequence"/>
</dbReference>
<dbReference type="InterPro" id="IPR055396">
    <property type="entry name" value="DUF7088"/>
</dbReference>
<keyword evidence="1" id="KW-1133">Transmembrane helix</keyword>
<sequence length="495" mass="56453">MMQKSRFNEFRFARRFRATNRAIQIVLGLTLIIALNFLASKYFRRIDLTQSGSYTLAPETKAYIRELKEPVEIIVTIPNNPEVPESEQVHQHLQKLLREYEALGAQNGEPLIEVEFVDIYRQRKRAQELANVYKLTQENIILVAQGDRTREIRQADLYEVENKQIAGFRGEKAVTSAIIDVASDDADKVYFVVGHGEMRLDDVDPLRGLSQLESFLRERNYLLATLDLAVESTVPQDADLVVVPSPQASFLPEEVEKLRRYMTERNGRMIVLLDPGRRHGLEDLFYDWGVLADDMTVVDTGTDFRSQTGDLIIRRFAEHPITDLLVEYQITALFGQPRPVRTDPASIDNERIKVSQIVGTSDQSWAERDYRTQDPIVFDEGRDLRGPISIATISTRSAGSELGINIPGGRLAVFGNSDFISNNLLRAFGNRTLFFNTLNWSLSKNNLLNIATRPLESYQIVMSEKDLRKILLYFSFMPAGVALMGAFIFIIRRRQ</sequence>
<evidence type="ECO:0000256" key="1">
    <source>
        <dbReference type="SAM" id="Phobius"/>
    </source>
</evidence>
<dbReference type="Pfam" id="PF09822">
    <property type="entry name" value="ABC_transp_aux"/>
    <property type="match status" value="1"/>
</dbReference>
<name>A0A317ZI72_9BACT</name>
<evidence type="ECO:0000313" key="4">
    <source>
        <dbReference type="EMBL" id="PXA05200.1"/>
    </source>
</evidence>
<evidence type="ECO:0000259" key="3">
    <source>
        <dbReference type="Pfam" id="PF23357"/>
    </source>
</evidence>
<dbReference type="InParanoid" id="A0A317ZI72"/>
<feature type="domain" description="DUF7088" evidence="3">
    <location>
        <begin position="52"/>
        <end position="149"/>
    </location>
</feature>
<organism evidence="4 5">
    <name type="scientific">Coraliomargarita sinensis</name>
    <dbReference type="NCBI Taxonomy" id="2174842"/>
    <lineage>
        <taxon>Bacteria</taxon>
        <taxon>Pseudomonadati</taxon>
        <taxon>Verrucomicrobiota</taxon>
        <taxon>Opitutia</taxon>
        <taxon>Puniceicoccales</taxon>
        <taxon>Coraliomargaritaceae</taxon>
        <taxon>Coraliomargarita</taxon>
    </lineage>
</organism>
<accession>A0A317ZI72</accession>
<evidence type="ECO:0000259" key="2">
    <source>
        <dbReference type="Pfam" id="PF09822"/>
    </source>
</evidence>
<dbReference type="InterPro" id="IPR019196">
    <property type="entry name" value="ABC_transp_unknown"/>
</dbReference>
<keyword evidence="1" id="KW-0812">Transmembrane</keyword>
<dbReference type="OrthoDB" id="176999at2"/>
<reference evidence="4 5" key="1">
    <citation type="submission" date="2018-05" db="EMBL/GenBank/DDBJ databases">
        <title>Coraliomargarita sinensis sp. nov., isolated from a marine solar saltern.</title>
        <authorList>
            <person name="Zhou L.Y."/>
        </authorList>
    </citation>
    <scope>NUCLEOTIDE SEQUENCE [LARGE SCALE GENOMIC DNA]</scope>
    <source>
        <strain evidence="4 5">WN38</strain>
    </source>
</reference>
<comment type="caution">
    <text evidence="4">The sequence shown here is derived from an EMBL/GenBank/DDBJ whole genome shotgun (WGS) entry which is preliminary data.</text>
</comment>
<proteinExistence type="predicted"/>
<keyword evidence="1" id="KW-0472">Membrane</keyword>
<dbReference type="Pfam" id="PF23357">
    <property type="entry name" value="DUF7088"/>
    <property type="match status" value="1"/>
</dbReference>
<feature type="domain" description="ABC-type uncharacterised transport system" evidence="2">
    <location>
        <begin position="188"/>
        <end position="434"/>
    </location>
</feature>
<keyword evidence="5" id="KW-1185">Reference proteome</keyword>
<dbReference type="EMBL" id="QHJQ01000002">
    <property type="protein sequence ID" value="PXA05200.1"/>
    <property type="molecule type" value="Genomic_DNA"/>
</dbReference>
<dbReference type="AlphaFoldDB" id="A0A317ZI72"/>
<gene>
    <name evidence="4" type="ORF">DDZ13_04360</name>
</gene>
<evidence type="ECO:0000313" key="5">
    <source>
        <dbReference type="Proteomes" id="UP000247099"/>
    </source>
</evidence>
<protein>
    <submittedName>
        <fullName evidence="4">ABC transporter</fullName>
    </submittedName>
</protein>